<sequence length="106" mass="11631">MQRRAEQGGVTEQRSMGSTQEEDRRRVGCETPGPAAYRQTDVQVTKFKAPQYTMAARVEPPGDKTLKPGPGAHSPEKVTMTKPCAPIVTFGIKHSDYMTPLVVDVD</sequence>
<feature type="region of interest" description="Disordered" evidence="1">
    <location>
        <begin position="1"/>
        <end position="38"/>
    </location>
</feature>
<dbReference type="InterPro" id="IPR051291">
    <property type="entry name" value="CIMAP"/>
</dbReference>
<keyword evidence="3" id="KW-1185">Reference proteome</keyword>
<dbReference type="GO" id="GO:0001520">
    <property type="term" value="C:outer dense fiber"/>
    <property type="evidence" value="ECO:0007669"/>
    <property type="project" value="TreeGrafter"/>
</dbReference>
<dbReference type="EMBL" id="KB030971">
    <property type="protein sequence ID" value="ELK07444.1"/>
    <property type="molecule type" value="Genomic_DNA"/>
</dbReference>
<dbReference type="Proteomes" id="UP000010552">
    <property type="component" value="Unassembled WGS sequence"/>
</dbReference>
<feature type="compositionally biased region" description="Polar residues" evidence="1">
    <location>
        <begin position="10"/>
        <end position="19"/>
    </location>
</feature>
<gene>
    <name evidence="2" type="ORF">PAL_GLEAN10000354</name>
</gene>
<dbReference type="STRING" id="9402.L5K6X1"/>
<evidence type="ECO:0000313" key="2">
    <source>
        <dbReference type="EMBL" id="ELK07444.1"/>
    </source>
</evidence>
<protein>
    <submittedName>
        <fullName evidence="2">Outer dense fiber protein 3</fullName>
    </submittedName>
</protein>
<reference evidence="3" key="1">
    <citation type="journal article" date="2013" name="Science">
        <title>Comparative analysis of bat genomes provides insight into the evolution of flight and immunity.</title>
        <authorList>
            <person name="Zhang G."/>
            <person name="Cowled C."/>
            <person name="Shi Z."/>
            <person name="Huang Z."/>
            <person name="Bishop-Lilly K.A."/>
            <person name="Fang X."/>
            <person name="Wynne J.W."/>
            <person name="Xiong Z."/>
            <person name="Baker M.L."/>
            <person name="Zhao W."/>
            <person name="Tachedjian M."/>
            <person name="Zhu Y."/>
            <person name="Zhou P."/>
            <person name="Jiang X."/>
            <person name="Ng J."/>
            <person name="Yang L."/>
            <person name="Wu L."/>
            <person name="Xiao J."/>
            <person name="Feng Y."/>
            <person name="Chen Y."/>
            <person name="Sun X."/>
            <person name="Zhang Y."/>
            <person name="Marsh G.A."/>
            <person name="Crameri G."/>
            <person name="Broder C.C."/>
            <person name="Frey K.G."/>
            <person name="Wang L.F."/>
            <person name="Wang J."/>
        </authorList>
    </citation>
    <scope>NUCLEOTIDE SEQUENCE [LARGE SCALE GENOMIC DNA]</scope>
</reference>
<dbReference type="AlphaFoldDB" id="L5K6X1"/>
<proteinExistence type="predicted"/>
<dbReference type="PANTHER" id="PTHR21580">
    <property type="entry name" value="SHIPPO-1-RELATED"/>
    <property type="match status" value="1"/>
</dbReference>
<dbReference type="Pfam" id="PF07004">
    <property type="entry name" value="SHIPPO-rpt"/>
    <property type="match status" value="2"/>
</dbReference>
<dbReference type="eggNOG" id="ENOG502QUIJ">
    <property type="taxonomic scope" value="Eukaryota"/>
</dbReference>
<evidence type="ECO:0000256" key="1">
    <source>
        <dbReference type="SAM" id="MobiDB-lite"/>
    </source>
</evidence>
<feature type="region of interest" description="Disordered" evidence="1">
    <location>
        <begin position="57"/>
        <end position="80"/>
    </location>
</feature>
<evidence type="ECO:0000313" key="3">
    <source>
        <dbReference type="Proteomes" id="UP000010552"/>
    </source>
</evidence>
<dbReference type="InterPro" id="IPR010736">
    <property type="entry name" value="SHIPPO-rpt"/>
</dbReference>
<dbReference type="InParanoid" id="L5K6X1"/>
<organism evidence="2 3">
    <name type="scientific">Pteropus alecto</name>
    <name type="common">Black flying fox</name>
    <dbReference type="NCBI Taxonomy" id="9402"/>
    <lineage>
        <taxon>Eukaryota</taxon>
        <taxon>Metazoa</taxon>
        <taxon>Chordata</taxon>
        <taxon>Craniata</taxon>
        <taxon>Vertebrata</taxon>
        <taxon>Euteleostomi</taxon>
        <taxon>Mammalia</taxon>
        <taxon>Eutheria</taxon>
        <taxon>Laurasiatheria</taxon>
        <taxon>Chiroptera</taxon>
        <taxon>Yinpterochiroptera</taxon>
        <taxon>Pteropodoidea</taxon>
        <taxon>Pteropodidae</taxon>
        <taxon>Pteropodinae</taxon>
        <taxon>Pteropus</taxon>
    </lineage>
</organism>
<dbReference type="PANTHER" id="PTHR21580:SF23">
    <property type="entry name" value="OUTER DENSE FIBER PROTEIN 3"/>
    <property type="match status" value="1"/>
</dbReference>
<name>L5K6X1_PTEAL</name>
<accession>L5K6X1</accession>